<dbReference type="KEGG" id="mmt:Metme_0918"/>
<dbReference type="AlphaFoldDB" id="G0A763"/>
<keyword evidence="2" id="KW-0732">Signal</keyword>
<dbReference type="OrthoDB" id="5564345at2"/>
<dbReference type="HOGENOM" id="CLU_976355_0_0_6"/>
<evidence type="ECO:0000256" key="1">
    <source>
        <dbReference type="SAM" id="Phobius"/>
    </source>
</evidence>
<feature type="transmembrane region" description="Helical" evidence="1">
    <location>
        <begin position="237"/>
        <end position="256"/>
    </location>
</feature>
<dbReference type="RefSeq" id="WP_013817623.1">
    <property type="nucleotide sequence ID" value="NC_015572.1"/>
</dbReference>
<reference evidence="4" key="3">
    <citation type="submission" date="2011-05" db="EMBL/GenBank/DDBJ databases">
        <title>Complete sequence of Methylomonas methanica MC09.</title>
        <authorList>
            <consortium name="US DOE Joint Genome Institute"/>
            <person name="Lucas S."/>
            <person name="Han J."/>
            <person name="Lapidus A."/>
            <person name="Cheng J.-F."/>
            <person name="Goodwin L."/>
            <person name="Pitluck S."/>
            <person name="Peters L."/>
            <person name="Mikhailova N."/>
            <person name="Teshima H."/>
            <person name="Han C."/>
            <person name="Tapia R."/>
            <person name="Land M."/>
            <person name="Hauser L."/>
            <person name="Kyrpides N."/>
            <person name="Ivanova N."/>
            <person name="Pagani I."/>
            <person name="Stein L."/>
            <person name="Woyke T."/>
        </authorList>
    </citation>
    <scope>NUCLEOTIDE SEQUENCE [LARGE SCALE GENOMIC DNA]</scope>
    <source>
        <strain evidence="4">MC09</strain>
    </source>
</reference>
<evidence type="ECO:0000313" key="4">
    <source>
        <dbReference type="Proteomes" id="UP000008888"/>
    </source>
</evidence>
<evidence type="ECO:0000313" key="3">
    <source>
        <dbReference type="EMBL" id="AEF99356.1"/>
    </source>
</evidence>
<organism evidence="3 4">
    <name type="scientific">Methylomonas methanica (strain DSM 25384 / MC09)</name>
    <dbReference type="NCBI Taxonomy" id="857087"/>
    <lineage>
        <taxon>Bacteria</taxon>
        <taxon>Pseudomonadati</taxon>
        <taxon>Pseudomonadota</taxon>
        <taxon>Gammaproteobacteria</taxon>
        <taxon>Methylococcales</taxon>
        <taxon>Methylococcaceae</taxon>
        <taxon>Methylomonas</taxon>
    </lineage>
</organism>
<feature type="chain" id="PRO_5003396612" description="Secreted protein" evidence="2">
    <location>
        <begin position="24"/>
        <end position="264"/>
    </location>
</feature>
<evidence type="ECO:0000256" key="2">
    <source>
        <dbReference type="SAM" id="SignalP"/>
    </source>
</evidence>
<keyword evidence="1" id="KW-0472">Membrane</keyword>
<feature type="signal peptide" evidence="2">
    <location>
        <begin position="1"/>
        <end position="23"/>
    </location>
</feature>
<sequence length="264" mass="27747">MKILAKSVAVAAIAMSVTGVAEARIQTIGDATADGSELLLNVVNYTAQNSYTLDLGVTIAQFLANPSQSLSFSLSDANFQSFTSAYTAGDNVTWGVSGGHGLLNEESDLPIYGFYTTSVDSNPLNFAQNGLQISTSMSEWNDMVGFVQTQDSNANNLSTFKTVGEQGYTAVPYGNNFNGTLQFVAQGQLGAALAFVHEKINAEDGTFDTGELEIFANVWKLDLAGGSLTYSAATSAVPLPGAVWMFGAALMGMLGVNRRKAISA</sequence>
<dbReference type="eggNOG" id="ENOG5031M3I">
    <property type="taxonomic scope" value="Bacteria"/>
</dbReference>
<accession>G0A763</accession>
<gene>
    <name evidence="3" type="ordered locus">Metme_0918</name>
</gene>
<reference evidence="3 4" key="1">
    <citation type="journal article" date="2011" name="J. Bacteriol.">
        <title>Complete Genome Sequence of the Aerobic Marine Methanotroph Methylomonas methanica MC09.</title>
        <authorList>
            <person name="Boden R."/>
            <person name="Cunliffe M."/>
            <person name="Scanlan J."/>
            <person name="Moussard H."/>
            <person name="Kits K.D."/>
            <person name="Klotz M.G."/>
            <person name="Jetten M.S."/>
            <person name="Vuilleumier S."/>
            <person name="Han J."/>
            <person name="Peters L."/>
            <person name="Mikhailova N."/>
            <person name="Teshima H."/>
            <person name="Tapia R."/>
            <person name="Kyrpides N."/>
            <person name="Ivanova N."/>
            <person name="Pagani I."/>
            <person name="Cheng J.F."/>
            <person name="Goodwin L."/>
            <person name="Han C."/>
            <person name="Hauser L."/>
            <person name="Land M.L."/>
            <person name="Lapidus A."/>
            <person name="Lucas S."/>
            <person name="Pitluck S."/>
            <person name="Woyke T."/>
            <person name="Stein L."/>
            <person name="Murrell J.C."/>
        </authorList>
    </citation>
    <scope>NUCLEOTIDE SEQUENCE [LARGE SCALE GENOMIC DNA]</scope>
    <source>
        <strain evidence="3 4">MC09</strain>
    </source>
</reference>
<evidence type="ECO:0008006" key="5">
    <source>
        <dbReference type="Google" id="ProtNLM"/>
    </source>
</evidence>
<protein>
    <recommendedName>
        <fullName evidence="5">Secreted protein</fullName>
    </recommendedName>
</protein>
<keyword evidence="1" id="KW-1133">Transmembrane helix</keyword>
<dbReference type="Proteomes" id="UP000008888">
    <property type="component" value="Chromosome"/>
</dbReference>
<keyword evidence="4" id="KW-1185">Reference proteome</keyword>
<keyword evidence="1" id="KW-0812">Transmembrane</keyword>
<name>G0A763_METMM</name>
<proteinExistence type="predicted"/>
<dbReference type="EMBL" id="CP002738">
    <property type="protein sequence ID" value="AEF99356.1"/>
    <property type="molecule type" value="Genomic_DNA"/>
</dbReference>
<reference key="2">
    <citation type="submission" date="2011-05" db="EMBL/GenBank/DDBJ databases">
        <title>Complete genome sequence of the aerobic marine methanotroph Methylomonas methanica MC09.</title>
        <authorList>
            <person name="Boden R."/>
            <person name="Cunliffe M."/>
            <person name="Scanlan J."/>
            <person name="Moussard H."/>
            <person name="Kits K.D."/>
            <person name="Klotz M."/>
            <person name="Jetten M."/>
            <person name="Vuilleumier S."/>
            <person name="Han J."/>
            <person name="Peters L."/>
            <person name="Mikhailova N."/>
            <person name="Teshima H."/>
            <person name="Tapia R."/>
            <person name="Kyrpides N."/>
            <person name="Ivanova N."/>
            <person name="Pagani I."/>
            <person name="Cheng J.-F."/>
            <person name="Goodwin L."/>
            <person name="Han C."/>
            <person name="Hauser L."/>
            <person name="Land M."/>
            <person name="Lapidus A."/>
            <person name="Lucas S."/>
            <person name="Pitluck S."/>
            <person name="Woyke T."/>
            <person name="Stein L.Y."/>
            <person name="Murrell C."/>
        </authorList>
    </citation>
    <scope>NUCLEOTIDE SEQUENCE</scope>
    <source>
        <strain>MC09</strain>
    </source>
</reference>